<keyword evidence="2" id="KW-1185">Reference proteome</keyword>
<dbReference type="Proteomes" id="UP001177260">
    <property type="component" value="Unassembled WGS sequence"/>
</dbReference>
<evidence type="ECO:0000313" key="1">
    <source>
        <dbReference type="EMBL" id="KAK1138641.1"/>
    </source>
</evidence>
<dbReference type="EMBL" id="JAOPJF010000137">
    <property type="protein sequence ID" value="KAK1138641.1"/>
    <property type="molecule type" value="Genomic_DNA"/>
</dbReference>
<sequence length="656" mass="72007">MGIVKELVELTHHTDHVSLEASLGPADSRLNSEFSPPVSTHLGRIYKTLKESTESDFLRDVQHESQDENATRQGPADPLTSLDTFATYMSSPASSAVRPAKRQELSSPIADYFISSSHNTYLTGNQLYSDAAASAYANALLTGCRCVEIDIWDGDPSDDDTSSSSSDDSSSDEKKVARRKKQEKPKKEKLSRMKSVSSKLGGLLGRRSPYHAESTPKETGVTASTAVPVPPRPEPKVLHGHTLTKDITFRDVCHVIRNNAFVTSDLPVIVSLEVHASLEQQVTMVEIMEETWKGMLVEVTPEIAATNSLPAPEALKRKILIKVKYVAQTSQGEADDAEDDRTDELEPSSQQQLSQGVSNSLATTGDPSAPPSKKPSKILHDLSKLAVFTKGFHFSHFAQPEAKVPGHVFSLSENAARAAYAKERDALFEHNRHHFMRVYPYGLRVTSSNYDPTSFWRCGAQIVALNWQYLDKGMMLNHAMFDGEQGWVLKPQGYRGSDPPGGGSIVRSHLDLTIEVLAGQAIPLPPGDTREKGFHPYVSCSLHVETPPEESESANADDSTDSEETSYKRTIKSDSGSNPDFGGQKLQFPKLSGIIEELTFVRFKVKDDEFGRDSMAAWACIKLNRLQAGYRLIHLLDCAGRASGGVLLVHITKDIS</sequence>
<evidence type="ECO:0000313" key="2">
    <source>
        <dbReference type="Proteomes" id="UP001177260"/>
    </source>
</evidence>
<organism evidence="1 2">
    <name type="scientific">Aspergillus melleus</name>
    <dbReference type="NCBI Taxonomy" id="138277"/>
    <lineage>
        <taxon>Eukaryota</taxon>
        <taxon>Fungi</taxon>
        <taxon>Dikarya</taxon>
        <taxon>Ascomycota</taxon>
        <taxon>Pezizomycotina</taxon>
        <taxon>Eurotiomycetes</taxon>
        <taxon>Eurotiomycetidae</taxon>
        <taxon>Eurotiales</taxon>
        <taxon>Aspergillaceae</taxon>
        <taxon>Aspergillus</taxon>
        <taxon>Aspergillus subgen. Circumdati</taxon>
    </lineage>
</organism>
<gene>
    <name evidence="1" type="ORF">N8T08_002136</name>
</gene>
<reference evidence="1 2" key="1">
    <citation type="journal article" date="2023" name="ACS Omega">
        <title>Identification of the Neoaspergillic Acid Biosynthesis Gene Cluster by Establishing an In Vitro CRISPR-Ribonucleoprotein Genetic System in Aspergillus melleus.</title>
        <authorList>
            <person name="Yuan B."/>
            <person name="Grau M.F."/>
            <person name="Murata R.M."/>
            <person name="Torok T."/>
            <person name="Venkateswaran K."/>
            <person name="Stajich J.E."/>
            <person name="Wang C.C.C."/>
        </authorList>
    </citation>
    <scope>NUCLEOTIDE SEQUENCE [LARGE SCALE GENOMIC DNA]</scope>
    <source>
        <strain evidence="1 2">IMV 1140</strain>
    </source>
</reference>
<name>A0ACC3AMA3_9EURO</name>
<accession>A0ACC3AMA3</accession>
<comment type="caution">
    <text evidence="1">The sequence shown here is derived from an EMBL/GenBank/DDBJ whole genome shotgun (WGS) entry which is preliminary data.</text>
</comment>
<protein>
    <submittedName>
        <fullName evidence="1">Uncharacterized protein</fullName>
    </submittedName>
</protein>
<proteinExistence type="predicted"/>